<feature type="transmembrane region" description="Helical" evidence="9">
    <location>
        <begin position="192"/>
        <end position="213"/>
    </location>
</feature>
<feature type="transmembrane region" description="Helical" evidence="9">
    <location>
        <begin position="260"/>
        <end position="291"/>
    </location>
</feature>
<feature type="transmembrane region" description="Helical" evidence="9">
    <location>
        <begin position="9"/>
        <end position="30"/>
    </location>
</feature>
<evidence type="ECO:0000256" key="3">
    <source>
        <dbReference type="ARBA" id="ARBA00022449"/>
    </source>
</evidence>
<evidence type="ECO:0000256" key="8">
    <source>
        <dbReference type="ARBA" id="ARBA00038435"/>
    </source>
</evidence>
<evidence type="ECO:0000256" key="1">
    <source>
        <dbReference type="ARBA" id="ARBA00004651"/>
    </source>
</evidence>
<evidence type="ECO:0000256" key="2">
    <source>
        <dbReference type="ARBA" id="ARBA00022448"/>
    </source>
</evidence>
<reference evidence="12" key="1">
    <citation type="submission" date="2016-05" db="EMBL/GenBank/DDBJ databases">
        <authorList>
            <person name="Liu B."/>
            <person name="Wang J."/>
            <person name="Zhu Y."/>
            <person name="Liu G."/>
            <person name="Chen Q."/>
            <person name="Chen Z."/>
            <person name="Lan J."/>
            <person name="Che J."/>
            <person name="Ge C."/>
            <person name="Shi H."/>
            <person name="Pan Z."/>
            <person name="Liu X."/>
        </authorList>
    </citation>
    <scope>NUCLEOTIDE SEQUENCE [LARGE SCALE GENOMIC DNA]</scope>
    <source>
        <strain evidence="12">FJAT-27215</strain>
    </source>
</reference>
<name>A0A1B9AC23_9BACI</name>
<comment type="caution">
    <text evidence="11">The sequence shown here is derived from an EMBL/GenBank/DDBJ whole genome shotgun (WGS) entry which is preliminary data.</text>
</comment>
<evidence type="ECO:0000259" key="10">
    <source>
        <dbReference type="Pfam" id="PF03553"/>
    </source>
</evidence>
<gene>
    <name evidence="11" type="ORF">A8F95_16680</name>
</gene>
<keyword evidence="6 9" id="KW-1133">Transmembrane helix</keyword>
<dbReference type="InterPro" id="IPR052180">
    <property type="entry name" value="NhaC_Na-H+_Antiporter"/>
</dbReference>
<evidence type="ECO:0000256" key="9">
    <source>
        <dbReference type="SAM" id="Phobius"/>
    </source>
</evidence>
<dbReference type="InterPro" id="IPR018461">
    <property type="entry name" value="Na/H_Antiport_NhaC-like_C"/>
</dbReference>
<dbReference type="GO" id="GO:0005886">
    <property type="term" value="C:plasma membrane"/>
    <property type="evidence" value="ECO:0007669"/>
    <property type="project" value="UniProtKB-SubCell"/>
</dbReference>
<sequence>MKKIKTPSLAIALIPIIAMVTFLFTGIFVFEADAHIPLLLSAVVAAIIAIYLGHTWREIEKGIINAVTLAMQALLILMVIGTIIGTWLAGGIVPTMIYYGLDILSPAYFLPAAAVICSIVAIASGNAWTAAGTIGIAIMGIGAGLGVNLAMVAGAVISGCYFGDKISPLSETTNMSPGITGVELFDHIRHMLYTTIPALVISVVIYFFMGLSFKGKGAGIDEITALQSKLSDIFIISPWLLLVPIVVLTLIAMKTPALPGLVIGSILGGIVAITVQGVAIGEILAIMVYGFEMDTGNEVLDNLLNNGGTEAMMYTVSLVMIAMSFGGILEVSGVLEALVNNLLKLAKSTGSLITTTVITCITANVIACDQYLSILLPGRMYIKAYRKRRLHPKNLSRTLEDAGTMTSPLVPWNTCGAFMTATLGVSTFQYAPYALLCLISPLMAILYGFTGFKITKLSQEEIDRLDAEERALKGTAEKELARTSQAF</sequence>
<feature type="transmembrane region" description="Helical" evidence="9">
    <location>
        <begin position="74"/>
        <end position="101"/>
    </location>
</feature>
<dbReference type="PANTHER" id="PTHR33451">
    <property type="entry name" value="MALATE-2H(+)/NA(+)-LACTATE ANTIPORTER"/>
    <property type="match status" value="1"/>
</dbReference>
<feature type="transmembrane region" description="Helical" evidence="9">
    <location>
        <begin position="430"/>
        <end position="449"/>
    </location>
</feature>
<comment type="similarity">
    <text evidence="8">Belongs to the NhaC Na(+)/H(+) (TC 2.A.35) antiporter family.</text>
</comment>
<feature type="transmembrane region" description="Helical" evidence="9">
    <location>
        <begin position="233"/>
        <end position="253"/>
    </location>
</feature>
<accession>A0A1B9AC23</accession>
<dbReference type="RefSeq" id="WP_065412209.1">
    <property type="nucleotide sequence ID" value="NZ_MAYT01000031.1"/>
</dbReference>
<evidence type="ECO:0000256" key="5">
    <source>
        <dbReference type="ARBA" id="ARBA00022692"/>
    </source>
</evidence>
<keyword evidence="7 9" id="KW-0472">Membrane</keyword>
<dbReference type="EMBL" id="MAYT01000031">
    <property type="protein sequence ID" value="OCA81388.1"/>
    <property type="molecule type" value="Genomic_DNA"/>
</dbReference>
<keyword evidence="3" id="KW-0050">Antiport</keyword>
<feature type="transmembrane region" description="Helical" evidence="9">
    <location>
        <begin position="107"/>
        <end position="129"/>
    </location>
</feature>
<keyword evidence="4" id="KW-1003">Cell membrane</keyword>
<dbReference type="NCBIfam" id="TIGR00931">
    <property type="entry name" value="antiport_nhaC"/>
    <property type="match status" value="1"/>
</dbReference>
<feature type="transmembrane region" description="Helical" evidence="9">
    <location>
        <begin position="311"/>
        <end position="339"/>
    </location>
</feature>
<feature type="transmembrane region" description="Helical" evidence="9">
    <location>
        <begin position="351"/>
        <end position="372"/>
    </location>
</feature>
<keyword evidence="12" id="KW-1185">Reference proteome</keyword>
<protein>
    <submittedName>
        <fullName evidence="11">Na+/H+ antiporter NhaC</fullName>
    </submittedName>
</protein>
<evidence type="ECO:0000256" key="6">
    <source>
        <dbReference type="ARBA" id="ARBA00022989"/>
    </source>
</evidence>
<proteinExistence type="inferred from homology"/>
<feature type="transmembrane region" description="Helical" evidence="9">
    <location>
        <begin position="36"/>
        <end position="53"/>
    </location>
</feature>
<evidence type="ECO:0000313" key="11">
    <source>
        <dbReference type="EMBL" id="OCA81388.1"/>
    </source>
</evidence>
<dbReference type="PANTHER" id="PTHR33451:SF3">
    <property type="entry name" value="MALATE-2H(+)_NA(+)-LACTATE ANTIPORTER"/>
    <property type="match status" value="1"/>
</dbReference>
<evidence type="ECO:0000256" key="4">
    <source>
        <dbReference type="ARBA" id="ARBA00022475"/>
    </source>
</evidence>
<dbReference type="Proteomes" id="UP000092578">
    <property type="component" value="Unassembled WGS sequence"/>
</dbReference>
<feature type="domain" description="Na+/H+ antiporter NhaC-like C-terminal" evidence="10">
    <location>
        <begin position="159"/>
        <end position="452"/>
    </location>
</feature>
<organism evidence="11 12">
    <name type="scientific">Pseudobacillus wudalianchiensis</name>
    <dbReference type="NCBI Taxonomy" id="1743143"/>
    <lineage>
        <taxon>Bacteria</taxon>
        <taxon>Bacillati</taxon>
        <taxon>Bacillota</taxon>
        <taxon>Bacilli</taxon>
        <taxon>Bacillales</taxon>
        <taxon>Bacillaceae</taxon>
        <taxon>Pseudobacillus</taxon>
    </lineage>
</organism>
<keyword evidence="5 9" id="KW-0812">Transmembrane</keyword>
<dbReference type="Pfam" id="PF03553">
    <property type="entry name" value="Na_H_antiporter"/>
    <property type="match status" value="1"/>
</dbReference>
<comment type="subcellular location">
    <subcellularLocation>
        <location evidence="1">Cell membrane</location>
        <topology evidence="1">Multi-pass membrane protein</topology>
    </subcellularLocation>
</comment>
<evidence type="ECO:0000313" key="12">
    <source>
        <dbReference type="Proteomes" id="UP000092578"/>
    </source>
</evidence>
<dbReference type="AlphaFoldDB" id="A0A1B9AC23"/>
<keyword evidence="2" id="KW-0813">Transport</keyword>
<dbReference type="GO" id="GO:0015297">
    <property type="term" value="F:antiporter activity"/>
    <property type="evidence" value="ECO:0007669"/>
    <property type="project" value="UniProtKB-KW"/>
</dbReference>
<evidence type="ECO:0000256" key="7">
    <source>
        <dbReference type="ARBA" id="ARBA00023136"/>
    </source>
</evidence>
<dbReference type="InterPro" id="IPR004770">
    <property type="entry name" value="Na/H_antiport_NhaC"/>
</dbReference>